<comment type="caution">
    <text evidence="7">The sequence shown here is derived from an EMBL/GenBank/DDBJ whole genome shotgun (WGS) entry which is preliminary data.</text>
</comment>
<dbReference type="PROSITE" id="PS00671">
    <property type="entry name" value="D_2_HYDROXYACID_DH_3"/>
    <property type="match status" value="1"/>
</dbReference>
<dbReference type="EMBL" id="LQZG01000001">
    <property type="protein sequence ID" value="OAB89108.1"/>
    <property type="molecule type" value="Genomic_DNA"/>
</dbReference>
<dbReference type="STRING" id="262209.AWH69_03165"/>
<dbReference type="PANTHER" id="PTHR10996:SF178">
    <property type="entry name" value="2-HYDROXYACID DEHYDROGENASE YGL185C-RELATED"/>
    <property type="match status" value="1"/>
</dbReference>
<dbReference type="InterPro" id="IPR036291">
    <property type="entry name" value="NAD(P)-bd_dom_sf"/>
</dbReference>
<dbReference type="InterPro" id="IPR050223">
    <property type="entry name" value="D-isomer_2-hydroxyacid_DH"/>
</dbReference>
<dbReference type="PANTHER" id="PTHR10996">
    <property type="entry name" value="2-HYDROXYACID DEHYDROGENASE-RELATED"/>
    <property type="match status" value="1"/>
</dbReference>
<dbReference type="Pfam" id="PF02826">
    <property type="entry name" value="2-Hacid_dh_C"/>
    <property type="match status" value="1"/>
</dbReference>
<sequence length="333" mass="35174">MSTPRPLEVLVTEPIMTRFADVLTRDGASPHAWHLASGADAARHAAEAEVLVCSSATPELLATMPRLRLLHVTGAGTDKIAMDALGPDVAVATTSHHGPSIAEHVMMVSMMLLRGVRGSDGRMREGRWHNAIVDQTYPFGTLLSGRTLGLVGLGEIGGSVARLAQAMGMRVRAVRRSPDAPPPEGVELDWSGPTEALHELLGASDVVVVTVPLTEATRGSIDAAALAAMRPDAVLVNVARGPVVDEQALHDALSEGRIGGAGIDVWWRNPRDPDAPPPSHLDFTGLDNVVLTPHQSGHTWETFAGRAQDITDNVDALADGRELRGVVRAPAGR</sequence>
<dbReference type="GO" id="GO:0030267">
    <property type="term" value="F:glyoxylate reductase (NADPH) activity"/>
    <property type="evidence" value="ECO:0007669"/>
    <property type="project" value="TreeGrafter"/>
</dbReference>
<dbReference type="GO" id="GO:0005829">
    <property type="term" value="C:cytosol"/>
    <property type="evidence" value="ECO:0007669"/>
    <property type="project" value="TreeGrafter"/>
</dbReference>
<evidence type="ECO:0000256" key="1">
    <source>
        <dbReference type="ARBA" id="ARBA00005854"/>
    </source>
</evidence>
<dbReference type="CDD" id="cd12165">
    <property type="entry name" value="2-Hacid_dh_6"/>
    <property type="match status" value="1"/>
</dbReference>
<dbReference type="InterPro" id="IPR029753">
    <property type="entry name" value="D-isomer_DH_CS"/>
</dbReference>
<dbReference type="InterPro" id="IPR006140">
    <property type="entry name" value="D-isomer_DH_NAD-bd"/>
</dbReference>
<comment type="similarity">
    <text evidence="1 4">Belongs to the D-isomer specific 2-hydroxyacid dehydrogenase family.</text>
</comment>
<dbReference type="AlphaFoldDB" id="A0A176QHL7"/>
<keyword evidence="3" id="KW-0520">NAD</keyword>
<dbReference type="RefSeq" id="WP_068272379.1">
    <property type="nucleotide sequence ID" value="NZ_LQZG01000001.1"/>
</dbReference>
<evidence type="ECO:0000313" key="7">
    <source>
        <dbReference type="EMBL" id="OAB89108.1"/>
    </source>
</evidence>
<gene>
    <name evidence="7" type="ORF">AWH69_03165</name>
</gene>
<feature type="domain" description="D-isomer specific 2-hydroxyacid dehydrogenase catalytic" evidence="5">
    <location>
        <begin position="9"/>
        <end position="327"/>
    </location>
</feature>
<dbReference type="GO" id="GO:0016618">
    <property type="term" value="F:hydroxypyruvate reductase [NAD(P)H] activity"/>
    <property type="evidence" value="ECO:0007669"/>
    <property type="project" value="TreeGrafter"/>
</dbReference>
<dbReference type="Proteomes" id="UP000076976">
    <property type="component" value="Unassembled WGS sequence"/>
</dbReference>
<evidence type="ECO:0000256" key="2">
    <source>
        <dbReference type="ARBA" id="ARBA00023002"/>
    </source>
</evidence>
<proteinExistence type="inferred from homology"/>
<protein>
    <recommendedName>
        <fullName evidence="9">Hydroxyacid dehydrogenase</fullName>
    </recommendedName>
</protein>
<organism evidence="7 8">
    <name type="scientific">Janibacter melonis</name>
    <dbReference type="NCBI Taxonomy" id="262209"/>
    <lineage>
        <taxon>Bacteria</taxon>
        <taxon>Bacillati</taxon>
        <taxon>Actinomycetota</taxon>
        <taxon>Actinomycetes</taxon>
        <taxon>Micrococcales</taxon>
        <taxon>Intrasporangiaceae</taxon>
        <taxon>Janibacter</taxon>
    </lineage>
</organism>
<dbReference type="SUPFAM" id="SSF51735">
    <property type="entry name" value="NAD(P)-binding Rossmann-fold domains"/>
    <property type="match status" value="1"/>
</dbReference>
<dbReference type="GO" id="GO:0051287">
    <property type="term" value="F:NAD binding"/>
    <property type="evidence" value="ECO:0007669"/>
    <property type="project" value="InterPro"/>
</dbReference>
<evidence type="ECO:0000259" key="5">
    <source>
        <dbReference type="Pfam" id="PF00389"/>
    </source>
</evidence>
<evidence type="ECO:0000256" key="4">
    <source>
        <dbReference type="RuleBase" id="RU003719"/>
    </source>
</evidence>
<keyword evidence="8" id="KW-1185">Reference proteome</keyword>
<evidence type="ECO:0000256" key="3">
    <source>
        <dbReference type="ARBA" id="ARBA00023027"/>
    </source>
</evidence>
<dbReference type="InterPro" id="IPR006139">
    <property type="entry name" value="D-isomer_2_OHA_DH_cat_dom"/>
</dbReference>
<accession>A0A176QHL7</accession>
<dbReference type="SUPFAM" id="SSF52283">
    <property type="entry name" value="Formate/glycerate dehydrogenase catalytic domain-like"/>
    <property type="match status" value="1"/>
</dbReference>
<dbReference type="Pfam" id="PF00389">
    <property type="entry name" value="2-Hacid_dh"/>
    <property type="match status" value="1"/>
</dbReference>
<reference evidence="7 8" key="1">
    <citation type="submission" date="2016-01" db="EMBL/GenBank/DDBJ databases">
        <title>Janibacter melonis strain CD11_4 genome sequencing and assembly.</title>
        <authorList>
            <person name="Nair G.R."/>
            <person name="Kaur G."/>
            <person name="Chander A.M."/>
            <person name="Mayilraj S."/>
        </authorList>
    </citation>
    <scope>NUCLEOTIDE SEQUENCE [LARGE SCALE GENOMIC DNA]</scope>
    <source>
        <strain evidence="7 8">CD11-4</strain>
    </source>
</reference>
<evidence type="ECO:0008006" key="9">
    <source>
        <dbReference type="Google" id="ProtNLM"/>
    </source>
</evidence>
<evidence type="ECO:0000313" key="8">
    <source>
        <dbReference type="Proteomes" id="UP000076976"/>
    </source>
</evidence>
<dbReference type="Gene3D" id="3.40.50.720">
    <property type="entry name" value="NAD(P)-binding Rossmann-like Domain"/>
    <property type="match status" value="2"/>
</dbReference>
<keyword evidence="2 4" id="KW-0560">Oxidoreductase</keyword>
<evidence type="ECO:0000259" key="6">
    <source>
        <dbReference type="Pfam" id="PF02826"/>
    </source>
</evidence>
<feature type="domain" description="D-isomer specific 2-hydroxyacid dehydrogenase NAD-binding" evidence="6">
    <location>
        <begin position="107"/>
        <end position="295"/>
    </location>
</feature>
<name>A0A176QHL7_9MICO</name>